<evidence type="ECO:0000313" key="2">
    <source>
        <dbReference type="EMBL" id="VFK65684.1"/>
    </source>
</evidence>
<keyword evidence="1" id="KW-1133">Transmembrane helix</keyword>
<accession>A0A451AI67</accession>
<sequence length="83" mass="10073">MNPTYRLFVRKSEPLRFHKFMAYRPVDDIQLIDGSMTEAYQLNFLFSDRIGWGEMVANQISWFIYQLIYGFTISTHNLVYYFR</sequence>
<keyword evidence="1" id="KW-0812">Transmembrane</keyword>
<proteinExistence type="predicted"/>
<protein>
    <submittedName>
        <fullName evidence="2">Uncharacterized protein</fullName>
    </submittedName>
</protein>
<evidence type="ECO:0000256" key="1">
    <source>
        <dbReference type="SAM" id="Phobius"/>
    </source>
</evidence>
<dbReference type="EMBL" id="CAADFX010000364">
    <property type="protein sequence ID" value="VFK65684.1"/>
    <property type="molecule type" value="Genomic_DNA"/>
</dbReference>
<organism evidence="2">
    <name type="scientific">Candidatus Kentrum sp. TUN</name>
    <dbReference type="NCBI Taxonomy" id="2126343"/>
    <lineage>
        <taxon>Bacteria</taxon>
        <taxon>Pseudomonadati</taxon>
        <taxon>Pseudomonadota</taxon>
        <taxon>Gammaproteobacteria</taxon>
        <taxon>Candidatus Kentrum</taxon>
    </lineage>
</organism>
<reference evidence="2" key="1">
    <citation type="submission" date="2019-02" db="EMBL/GenBank/DDBJ databases">
        <authorList>
            <person name="Gruber-Vodicka R. H."/>
            <person name="Seah K. B. B."/>
        </authorList>
    </citation>
    <scope>NUCLEOTIDE SEQUENCE</scope>
    <source>
        <strain evidence="2">BECK_BY1</strain>
    </source>
</reference>
<keyword evidence="1" id="KW-0472">Membrane</keyword>
<feature type="transmembrane region" description="Helical" evidence="1">
    <location>
        <begin position="62"/>
        <end position="82"/>
    </location>
</feature>
<dbReference type="AlphaFoldDB" id="A0A451AI67"/>
<gene>
    <name evidence="2" type="ORF">BECKTUN1418D_GA0071000_13642</name>
</gene>
<name>A0A451AI67_9GAMM</name>